<dbReference type="InterPro" id="IPR016194">
    <property type="entry name" value="SPOC-like_C_dom_sf"/>
</dbReference>
<accession>A0ABX0YVY3</accession>
<proteinExistence type="predicted"/>
<keyword evidence="1" id="KW-0238">DNA-binding</keyword>
<feature type="region of interest" description="Disordered" evidence="3">
    <location>
        <begin position="1"/>
        <end position="37"/>
    </location>
</feature>
<dbReference type="Gene3D" id="2.40.290.10">
    <property type="match status" value="1"/>
</dbReference>
<keyword evidence="6" id="KW-1185">Reference proteome</keyword>
<keyword evidence="2" id="KW-0233">DNA recombination</keyword>
<dbReference type="PANTHER" id="PTHR41251">
    <property type="entry name" value="NON-HOMOLOGOUS END JOINING PROTEIN KU"/>
    <property type="match status" value="1"/>
</dbReference>
<evidence type="ECO:0000313" key="5">
    <source>
        <dbReference type="EMBL" id="NJP15241.1"/>
    </source>
</evidence>
<sequence>MRAIAGGAELGYRRLRTGRPHRGRTSGRGPGPGPSGLVTVPVHVASAAEDHSVHFHQDHLADMGRVCCKEICELEDREASQGEIGKGYQVSRDRIIPISDSELRNLPLPTAEGIEIDAFLPPASIDPIRTGESCYMLSSLSRAARTGHFPVRCLNPAERGSAGFSGPRSADFSARCHCRPLPSWCRT</sequence>
<comment type="caution">
    <text evidence="5">The sequence shown here is derived from an EMBL/GenBank/DDBJ whole genome shotgun (WGS) entry which is preliminary data.</text>
</comment>
<feature type="domain" description="Ku" evidence="4">
    <location>
        <begin position="36"/>
        <end position="138"/>
    </location>
</feature>
<evidence type="ECO:0000256" key="2">
    <source>
        <dbReference type="ARBA" id="ARBA00023172"/>
    </source>
</evidence>
<dbReference type="Proteomes" id="UP000635996">
    <property type="component" value="Unassembled WGS sequence"/>
</dbReference>
<name>A0ABX0YVY3_STRTL</name>
<dbReference type="InterPro" id="IPR009187">
    <property type="entry name" value="Prok_Ku"/>
</dbReference>
<dbReference type="Pfam" id="PF02735">
    <property type="entry name" value="Ku"/>
    <property type="match status" value="1"/>
</dbReference>
<evidence type="ECO:0000256" key="3">
    <source>
        <dbReference type="SAM" id="MobiDB-lite"/>
    </source>
</evidence>
<organism evidence="5 6">
    <name type="scientific">Streptomyces thermoviolaceus subsp. thermoviolaceus</name>
    <dbReference type="NCBI Taxonomy" id="66860"/>
    <lineage>
        <taxon>Bacteria</taxon>
        <taxon>Bacillati</taxon>
        <taxon>Actinomycetota</taxon>
        <taxon>Actinomycetes</taxon>
        <taxon>Kitasatosporales</taxon>
        <taxon>Streptomycetaceae</taxon>
        <taxon>Streptomyces</taxon>
    </lineage>
</organism>
<feature type="compositionally biased region" description="Basic residues" evidence="3">
    <location>
        <begin position="13"/>
        <end position="25"/>
    </location>
</feature>
<evidence type="ECO:0000256" key="1">
    <source>
        <dbReference type="ARBA" id="ARBA00023125"/>
    </source>
</evidence>
<protein>
    <recommendedName>
        <fullName evidence="4">Ku domain-containing protein</fullName>
    </recommendedName>
</protein>
<reference evidence="5 6" key="1">
    <citation type="submission" date="2020-03" db="EMBL/GenBank/DDBJ databases">
        <title>WGS of actinomycetes isolated from Thailand.</title>
        <authorList>
            <person name="Thawai C."/>
        </authorList>
    </citation>
    <scope>NUCLEOTIDE SEQUENCE [LARGE SCALE GENOMIC DNA]</scope>
    <source>
        <strain evidence="5 6">NBRC 13905</strain>
    </source>
</reference>
<dbReference type="InterPro" id="IPR006164">
    <property type="entry name" value="DNA_bd_Ku70/Ku80"/>
</dbReference>
<dbReference type="EMBL" id="JAATEL010000012">
    <property type="protein sequence ID" value="NJP15241.1"/>
    <property type="molecule type" value="Genomic_DNA"/>
</dbReference>
<dbReference type="PANTHER" id="PTHR41251:SF1">
    <property type="entry name" value="NON-HOMOLOGOUS END JOINING PROTEIN KU"/>
    <property type="match status" value="1"/>
</dbReference>
<evidence type="ECO:0000313" key="6">
    <source>
        <dbReference type="Proteomes" id="UP000635996"/>
    </source>
</evidence>
<evidence type="ECO:0000259" key="4">
    <source>
        <dbReference type="Pfam" id="PF02735"/>
    </source>
</evidence>
<gene>
    <name evidence="5" type="ORF">HCJ95_13300</name>
</gene>
<dbReference type="SUPFAM" id="SSF100939">
    <property type="entry name" value="SPOC domain-like"/>
    <property type="match status" value="1"/>
</dbReference>